<protein>
    <submittedName>
        <fullName evidence="2">DUF4332 domain-containing protein</fullName>
    </submittedName>
</protein>
<sequence length="140" mass="15655">MPSQSIQLQSWAIEQLPGISQDQQQRLRALKIVTTLDLLKVTRSQPARLQLAEQLNSHIKHINKWTALAKLACIPSVGCQYCGLLLHAGISSPQQLALLPVSQLHSQLKRLQIKLMQRADLSPDTTQVSQWIAEARYLCG</sequence>
<keyword evidence="3" id="KW-1185">Reference proteome</keyword>
<dbReference type="EMBL" id="JADEXP010000116">
    <property type="protein sequence ID" value="MBE9067748.1"/>
    <property type="molecule type" value="Genomic_DNA"/>
</dbReference>
<evidence type="ECO:0000313" key="3">
    <source>
        <dbReference type="Proteomes" id="UP000615026"/>
    </source>
</evidence>
<name>A0A929FA48_LEPEC</name>
<dbReference type="InterPro" id="IPR025567">
    <property type="entry name" value="DUF4332"/>
</dbReference>
<organism evidence="2 3">
    <name type="scientific">Leptolyngbya cf. ectocarpi LEGE 11479</name>
    <dbReference type="NCBI Taxonomy" id="1828722"/>
    <lineage>
        <taxon>Bacteria</taxon>
        <taxon>Bacillati</taxon>
        <taxon>Cyanobacteriota</taxon>
        <taxon>Cyanophyceae</taxon>
        <taxon>Leptolyngbyales</taxon>
        <taxon>Leptolyngbyaceae</taxon>
        <taxon>Leptolyngbya group</taxon>
        <taxon>Leptolyngbya</taxon>
    </lineage>
</organism>
<gene>
    <name evidence="2" type="ORF">IQ260_13905</name>
</gene>
<evidence type="ECO:0000313" key="2">
    <source>
        <dbReference type="EMBL" id="MBE9067748.1"/>
    </source>
</evidence>
<dbReference type="Proteomes" id="UP000615026">
    <property type="component" value="Unassembled WGS sequence"/>
</dbReference>
<evidence type="ECO:0000259" key="1">
    <source>
        <dbReference type="Pfam" id="PF14229"/>
    </source>
</evidence>
<dbReference type="Pfam" id="PF14229">
    <property type="entry name" value="DUF4332"/>
    <property type="match status" value="1"/>
</dbReference>
<dbReference type="AlphaFoldDB" id="A0A929FA48"/>
<proteinExistence type="predicted"/>
<reference evidence="2" key="1">
    <citation type="submission" date="2020-10" db="EMBL/GenBank/DDBJ databases">
        <authorList>
            <person name="Castelo-Branco R."/>
            <person name="Eusebio N."/>
            <person name="Adriana R."/>
            <person name="Vieira A."/>
            <person name="Brugerolle De Fraissinette N."/>
            <person name="Rezende De Castro R."/>
            <person name="Schneider M.P."/>
            <person name="Vasconcelos V."/>
            <person name="Leao P.N."/>
        </authorList>
    </citation>
    <scope>NUCLEOTIDE SEQUENCE</scope>
    <source>
        <strain evidence="2">LEGE 11479</strain>
    </source>
</reference>
<comment type="caution">
    <text evidence="2">The sequence shown here is derived from an EMBL/GenBank/DDBJ whole genome shotgun (WGS) entry which is preliminary data.</text>
</comment>
<feature type="domain" description="DUF4332" evidence="1">
    <location>
        <begin position="17"/>
        <end position="137"/>
    </location>
</feature>
<dbReference type="RefSeq" id="WP_193993706.1">
    <property type="nucleotide sequence ID" value="NZ_JADEXP010000116.1"/>
</dbReference>
<accession>A0A929FA48</accession>